<name>A0A060DSI9_9PROT</name>
<dbReference type="InterPro" id="IPR012318">
    <property type="entry name" value="HTH_CRP"/>
</dbReference>
<keyword evidence="3" id="KW-0804">Transcription</keyword>
<accession>A0A060DSI9</accession>
<geneLocation type="plasmid" evidence="6 8">
    <name>AbAZ39_p3</name>
</geneLocation>
<dbReference type="KEGG" id="abq:ABAZ39_27785"/>
<dbReference type="RefSeq" id="WP_040137446.1">
    <property type="nucleotide sequence ID" value="NZ_CP007796.1"/>
</dbReference>
<dbReference type="GO" id="GO:0003700">
    <property type="term" value="F:DNA-binding transcription factor activity"/>
    <property type="evidence" value="ECO:0007669"/>
    <property type="project" value="TreeGrafter"/>
</dbReference>
<protein>
    <submittedName>
        <fullName evidence="7">Cyclic nucleotide-binding protein</fullName>
    </submittedName>
</protein>
<dbReference type="CDD" id="cd00038">
    <property type="entry name" value="CAP_ED"/>
    <property type="match status" value="1"/>
</dbReference>
<evidence type="ECO:0000256" key="2">
    <source>
        <dbReference type="ARBA" id="ARBA00023125"/>
    </source>
</evidence>
<dbReference type="AlphaFoldDB" id="A0A060DSI9"/>
<dbReference type="Proteomes" id="UP000027186">
    <property type="component" value="Plasmid AbAZ39_p3"/>
</dbReference>
<dbReference type="Gene3D" id="2.60.120.10">
    <property type="entry name" value="Jelly Rolls"/>
    <property type="match status" value="1"/>
</dbReference>
<dbReference type="EMBL" id="POWG01000014">
    <property type="protein sequence ID" value="PNQ98160.1"/>
    <property type="molecule type" value="Genomic_DNA"/>
</dbReference>
<dbReference type="Proteomes" id="UP000236268">
    <property type="component" value="Unassembled WGS sequence"/>
</dbReference>
<evidence type="ECO:0000313" key="9">
    <source>
        <dbReference type="Proteomes" id="UP000236268"/>
    </source>
</evidence>
<evidence type="ECO:0000313" key="8">
    <source>
        <dbReference type="Proteomes" id="UP000027186"/>
    </source>
</evidence>
<dbReference type="NCBIfam" id="NF006901">
    <property type="entry name" value="PRK09392.1"/>
    <property type="match status" value="1"/>
</dbReference>
<dbReference type="PANTHER" id="PTHR24567:SF26">
    <property type="entry name" value="REGULATORY PROTEIN YEIL"/>
    <property type="match status" value="1"/>
</dbReference>
<evidence type="ECO:0000259" key="4">
    <source>
        <dbReference type="PROSITE" id="PS50042"/>
    </source>
</evidence>
<dbReference type="SUPFAM" id="SSF51206">
    <property type="entry name" value="cAMP-binding domain-like"/>
    <property type="match status" value="1"/>
</dbReference>
<accession>A0A2K1G042</accession>
<dbReference type="GO" id="GO:0003677">
    <property type="term" value="F:DNA binding"/>
    <property type="evidence" value="ECO:0007669"/>
    <property type="project" value="UniProtKB-KW"/>
</dbReference>
<dbReference type="InterPro" id="IPR036388">
    <property type="entry name" value="WH-like_DNA-bd_sf"/>
</dbReference>
<reference evidence="6 8" key="1">
    <citation type="journal article" date="2014" name="Genome Announc.">
        <title>Complete Genome Sequence of the Model Rhizosphere Strain Azospirillum brasilense Az39, Successfully Applied in Agriculture.</title>
        <authorList>
            <person name="Rivera D."/>
            <person name="Revale S."/>
            <person name="Molina R."/>
            <person name="Gualpa J."/>
            <person name="Puente M."/>
            <person name="Maroniche G."/>
            <person name="Paris G."/>
            <person name="Baker D."/>
            <person name="Clavijo B."/>
            <person name="McLay K."/>
            <person name="Spaepen S."/>
            <person name="Perticari A."/>
            <person name="Vazquez M."/>
            <person name="Wisniewski-Dye F."/>
            <person name="Watkins C."/>
            <person name="Martinez-Abarca F."/>
            <person name="Vanderleyden J."/>
            <person name="Cassan F."/>
        </authorList>
    </citation>
    <scope>NUCLEOTIDE SEQUENCE [LARGE SCALE GENOMIC DNA]</scope>
    <source>
        <strain evidence="6 8">Az39</strain>
        <plasmid evidence="6">AbAZ39_p3</plasmid>
    </source>
</reference>
<evidence type="ECO:0000256" key="1">
    <source>
        <dbReference type="ARBA" id="ARBA00023015"/>
    </source>
</evidence>
<dbReference type="EMBL" id="CP007796">
    <property type="protein sequence ID" value="AIB15670.1"/>
    <property type="molecule type" value="Genomic_DNA"/>
</dbReference>
<gene>
    <name evidence="6" type="ORF">ABAZ39_27785</name>
    <name evidence="7" type="ORF">C1S70_14935</name>
</gene>
<sequence length="238" mass="26125">MRQGALTLMRDLPLFEGVGDETLEALTYGALLQWFPRETRLFAEGEIPDFLHILVEGTAMLAGCDEAGQETVIDIVRPGDCFVPAAVLADAPYLMSARTLESSRILMLAAPVLRAQVARDHALALRVMSTLVGQCRGLVREVKNLKLRTTTQRLAAFILSQVDPSPQDEAEDGATVELPVSKRVLASRLGMTPEQLSRTFTKLSPHQLHVTGNTVRVRSVEQLRRHCNVGLPNGHHTS</sequence>
<dbReference type="Gene3D" id="1.10.10.10">
    <property type="entry name" value="Winged helix-like DNA-binding domain superfamily/Winged helix DNA-binding domain"/>
    <property type="match status" value="1"/>
</dbReference>
<keyword evidence="6" id="KW-0614">Plasmid</keyword>
<feature type="domain" description="HTH crp-type" evidence="5">
    <location>
        <begin position="148"/>
        <end position="221"/>
    </location>
</feature>
<dbReference type="InterPro" id="IPR000595">
    <property type="entry name" value="cNMP-bd_dom"/>
</dbReference>
<keyword evidence="1" id="KW-0805">Transcription regulation</keyword>
<feature type="domain" description="Cyclic nucleotide-binding" evidence="4">
    <location>
        <begin position="14"/>
        <end position="134"/>
    </location>
</feature>
<dbReference type="InterPro" id="IPR036390">
    <property type="entry name" value="WH_DNA-bd_sf"/>
</dbReference>
<proteinExistence type="predicted"/>
<dbReference type="OrthoDB" id="190787at2"/>
<dbReference type="GO" id="GO:0005829">
    <property type="term" value="C:cytosol"/>
    <property type="evidence" value="ECO:0007669"/>
    <property type="project" value="TreeGrafter"/>
</dbReference>
<dbReference type="PANTHER" id="PTHR24567">
    <property type="entry name" value="CRP FAMILY TRANSCRIPTIONAL REGULATORY PROTEIN"/>
    <property type="match status" value="1"/>
</dbReference>
<evidence type="ECO:0000313" key="6">
    <source>
        <dbReference type="EMBL" id="AIB15670.1"/>
    </source>
</evidence>
<dbReference type="InterPro" id="IPR018490">
    <property type="entry name" value="cNMP-bd_dom_sf"/>
</dbReference>
<dbReference type="SMART" id="SM00419">
    <property type="entry name" value="HTH_CRP"/>
    <property type="match status" value="1"/>
</dbReference>
<dbReference type="SMART" id="SM00100">
    <property type="entry name" value="cNMP"/>
    <property type="match status" value="1"/>
</dbReference>
<dbReference type="SUPFAM" id="SSF46785">
    <property type="entry name" value="Winged helix' DNA-binding domain"/>
    <property type="match status" value="1"/>
</dbReference>
<dbReference type="Pfam" id="PF00027">
    <property type="entry name" value="cNMP_binding"/>
    <property type="match status" value="1"/>
</dbReference>
<dbReference type="Pfam" id="PF13545">
    <property type="entry name" value="HTH_Crp_2"/>
    <property type="match status" value="1"/>
</dbReference>
<dbReference type="InterPro" id="IPR014710">
    <property type="entry name" value="RmlC-like_jellyroll"/>
</dbReference>
<evidence type="ECO:0000313" key="7">
    <source>
        <dbReference type="EMBL" id="PNQ98160.1"/>
    </source>
</evidence>
<dbReference type="PROSITE" id="PS50042">
    <property type="entry name" value="CNMP_BINDING_3"/>
    <property type="match status" value="1"/>
</dbReference>
<organism evidence="6 8">
    <name type="scientific">Azospirillum argentinense</name>
    <dbReference type="NCBI Taxonomy" id="2970906"/>
    <lineage>
        <taxon>Bacteria</taxon>
        <taxon>Pseudomonadati</taxon>
        <taxon>Pseudomonadota</taxon>
        <taxon>Alphaproteobacteria</taxon>
        <taxon>Rhodospirillales</taxon>
        <taxon>Azospirillaceae</taxon>
        <taxon>Azospirillum</taxon>
    </lineage>
</organism>
<dbReference type="PROSITE" id="PS51063">
    <property type="entry name" value="HTH_CRP_2"/>
    <property type="match status" value="1"/>
</dbReference>
<geneLocation type="plasmid" evidence="7">
    <name>p8unnamed</name>
</geneLocation>
<evidence type="ECO:0000259" key="5">
    <source>
        <dbReference type="PROSITE" id="PS51063"/>
    </source>
</evidence>
<keyword evidence="2" id="KW-0238">DNA-binding</keyword>
<evidence type="ECO:0000256" key="3">
    <source>
        <dbReference type="ARBA" id="ARBA00023163"/>
    </source>
</evidence>
<reference evidence="7 9" key="2">
    <citation type="submission" date="2018-01" db="EMBL/GenBank/DDBJ databases">
        <title>Whole genome sequence of Azospirillum brasilense REC3 isolated from strawberry roots.</title>
        <authorList>
            <person name="Fontana C.A."/>
            <person name="Salazar S.M."/>
            <person name="Bassi D."/>
            <person name="Puglisi E."/>
            <person name="Lovaisa N.C."/>
            <person name="Toffoli L.M."/>
            <person name="Pedraza R."/>
            <person name="Cocconcelli P.S."/>
        </authorList>
    </citation>
    <scope>NUCLEOTIDE SEQUENCE [LARGE SCALE GENOMIC DNA]</scope>
    <source>
        <strain evidence="7 9">REC3</strain>
        <plasmid evidence="7">p8unnamed</plasmid>
    </source>
</reference>
<dbReference type="InterPro" id="IPR050397">
    <property type="entry name" value="Env_Response_Regulators"/>
</dbReference>